<feature type="domain" description="Xaa-Pro dipeptidyl-peptidase C-terminal" evidence="3">
    <location>
        <begin position="305"/>
        <end position="531"/>
    </location>
</feature>
<protein>
    <submittedName>
        <fullName evidence="4">Alpha/beta fold hydrolase</fullName>
    </submittedName>
</protein>
<dbReference type="Gene3D" id="3.40.50.1820">
    <property type="entry name" value="alpha/beta hydrolase"/>
    <property type="match status" value="1"/>
</dbReference>
<keyword evidence="2 4" id="KW-0378">Hydrolase</keyword>
<dbReference type="SMART" id="SM00939">
    <property type="entry name" value="PepX_C"/>
    <property type="match status" value="1"/>
</dbReference>
<name>A0ABY7JTA6_9ACTN</name>
<dbReference type="InterPro" id="IPR013736">
    <property type="entry name" value="Xaa-Pro_dipept_C"/>
</dbReference>
<comment type="similarity">
    <text evidence="1">Belongs to the AB hydrolase superfamily.</text>
</comment>
<gene>
    <name evidence="4" type="ORF">M6B22_14760</name>
</gene>
<dbReference type="InterPro" id="IPR050261">
    <property type="entry name" value="FrsA_esterase"/>
</dbReference>
<dbReference type="EMBL" id="CP097463">
    <property type="protein sequence ID" value="WAX55794.1"/>
    <property type="molecule type" value="Genomic_DNA"/>
</dbReference>
<sequence>MRIRSPRWLALAVVAVAAVLTGVLVVVLHRSGSSGSPAAGRVETRTIAGTGGVELSAISYVPSGTGRFPLIVMPGSWGSHASEYQYVAAGFQALGFAVVSYAQRGFGGSGGLIDLAGPATVSDVSRVIDWALAHLPADEGAVGLLGASYGGGVSLLAAEHDARVKAVVSFSGWTDLAQALAPGNTPSKQSYASLFRPLPASAFSPEVRALVADLAAGKAAAADGSYRALSATRSAIAEVAALGRHGTAVMLGDTYEDSLLPPAAVVPFFDALTAPKRLELAAGDHSGSALAGLQGHKSALWQNAGRWMGHYLRGDHNSITGADPVQLQDVATGQVHGYRSWQAAGKDTAFSLGDPARGNPARGNPAYGGTVGTSAAAWTYPVAAGVATAADAGPEQYSTGTAYRQPTLSLPVSAPDGAAIWSAPAATASVTVNGIAQVRLALRTSASAVSLFGYLYDVGTGGSGRLMTHGAITVAGTARAATIALQPISWTLAPGHQLALVVDTVDARYFGQSVPGSTVTLASPATLTVPVG</sequence>
<dbReference type="PANTHER" id="PTHR22946">
    <property type="entry name" value="DIENELACTONE HYDROLASE DOMAIN-CONTAINING PROTEIN-RELATED"/>
    <property type="match status" value="1"/>
</dbReference>
<proteinExistence type="inferred from homology"/>
<keyword evidence="5" id="KW-1185">Reference proteome</keyword>
<accession>A0ABY7JTA6</accession>
<dbReference type="Pfam" id="PF08530">
    <property type="entry name" value="PepX_C"/>
    <property type="match status" value="1"/>
</dbReference>
<dbReference type="Gene3D" id="2.60.120.260">
    <property type="entry name" value="Galactose-binding domain-like"/>
    <property type="match status" value="1"/>
</dbReference>
<organism evidence="4 5">
    <name type="scientific">Jatrophihabitans cynanchi</name>
    <dbReference type="NCBI Taxonomy" id="2944128"/>
    <lineage>
        <taxon>Bacteria</taxon>
        <taxon>Bacillati</taxon>
        <taxon>Actinomycetota</taxon>
        <taxon>Actinomycetes</taxon>
        <taxon>Jatrophihabitantales</taxon>
        <taxon>Jatrophihabitantaceae</taxon>
        <taxon>Jatrophihabitans</taxon>
    </lineage>
</organism>
<dbReference type="InterPro" id="IPR000383">
    <property type="entry name" value="Xaa-Pro-like_dom"/>
</dbReference>
<dbReference type="PANTHER" id="PTHR22946:SF9">
    <property type="entry name" value="POLYKETIDE TRANSFERASE AF380"/>
    <property type="match status" value="1"/>
</dbReference>
<reference evidence="4" key="1">
    <citation type="submission" date="2022-05" db="EMBL/GenBank/DDBJ databases">
        <title>Jatrophihabitans sp. SB3-54 whole genome sequence.</title>
        <authorList>
            <person name="Suh M.K."/>
            <person name="Eom M.K."/>
            <person name="Kim J.S."/>
            <person name="Kim H.S."/>
            <person name="Do H.E."/>
            <person name="Shin Y.K."/>
            <person name="Lee J.-S."/>
        </authorList>
    </citation>
    <scope>NUCLEOTIDE SEQUENCE</scope>
    <source>
        <strain evidence="4">SB3-54</strain>
    </source>
</reference>
<evidence type="ECO:0000313" key="4">
    <source>
        <dbReference type="EMBL" id="WAX55794.1"/>
    </source>
</evidence>
<evidence type="ECO:0000256" key="2">
    <source>
        <dbReference type="ARBA" id="ARBA00022801"/>
    </source>
</evidence>
<evidence type="ECO:0000259" key="3">
    <source>
        <dbReference type="SMART" id="SM00939"/>
    </source>
</evidence>
<dbReference type="Pfam" id="PF02129">
    <property type="entry name" value="Peptidase_S15"/>
    <property type="match status" value="1"/>
</dbReference>
<evidence type="ECO:0000256" key="1">
    <source>
        <dbReference type="ARBA" id="ARBA00008645"/>
    </source>
</evidence>
<dbReference type="InterPro" id="IPR008979">
    <property type="entry name" value="Galactose-bd-like_sf"/>
</dbReference>
<evidence type="ECO:0000313" key="5">
    <source>
        <dbReference type="Proteomes" id="UP001164693"/>
    </source>
</evidence>
<dbReference type="InterPro" id="IPR029058">
    <property type="entry name" value="AB_hydrolase_fold"/>
</dbReference>
<dbReference type="RefSeq" id="WP_269442317.1">
    <property type="nucleotide sequence ID" value="NZ_CP097463.1"/>
</dbReference>
<dbReference type="SUPFAM" id="SSF53474">
    <property type="entry name" value="alpha/beta-Hydrolases"/>
    <property type="match status" value="1"/>
</dbReference>
<dbReference type="GO" id="GO:0016787">
    <property type="term" value="F:hydrolase activity"/>
    <property type="evidence" value="ECO:0007669"/>
    <property type="project" value="UniProtKB-KW"/>
</dbReference>
<dbReference type="SUPFAM" id="SSF49785">
    <property type="entry name" value="Galactose-binding domain-like"/>
    <property type="match status" value="1"/>
</dbReference>
<dbReference type="Proteomes" id="UP001164693">
    <property type="component" value="Chromosome"/>
</dbReference>